<sequence>MRRSYASQTRTKPHPRAHLAPTRLMWAMELVQMEGDSRRHQGKALTAPRGHHGTTLNVPRTHEQHSSMHTWVPRHVHEPAREAMGATPWFDGALDVQLTRAHEDYAWHKGAMPCAPGRNSHGQSAPEMVGGSATEALWEMIARMEDMLGEWPREDGIVASWVECTMGEI</sequence>
<name>A0A438DRC4_VITVI</name>
<reference evidence="2 3" key="1">
    <citation type="journal article" date="2018" name="PLoS Genet.">
        <title>Population sequencing reveals clonal diversity and ancestral inbreeding in the grapevine cultivar Chardonnay.</title>
        <authorList>
            <person name="Roach M.J."/>
            <person name="Johnson D.L."/>
            <person name="Bohlmann J."/>
            <person name="van Vuuren H.J."/>
            <person name="Jones S.J."/>
            <person name="Pretorius I.S."/>
            <person name="Schmidt S.A."/>
            <person name="Borneman A.R."/>
        </authorList>
    </citation>
    <scope>NUCLEOTIDE SEQUENCE [LARGE SCALE GENOMIC DNA]</scope>
    <source>
        <strain evidence="3">cv. Chardonnay</strain>
        <tissue evidence="2">Leaf</tissue>
    </source>
</reference>
<dbReference type="AlphaFoldDB" id="A0A438DRC4"/>
<dbReference type="EMBL" id="QGNW01001515">
    <property type="protein sequence ID" value="RVW38037.1"/>
    <property type="molecule type" value="Genomic_DNA"/>
</dbReference>
<gene>
    <name evidence="2" type="ORF">CK203_097248</name>
</gene>
<proteinExistence type="predicted"/>
<protein>
    <submittedName>
        <fullName evidence="2">Uncharacterized protein</fullName>
    </submittedName>
</protein>
<accession>A0A438DRC4</accession>
<comment type="caution">
    <text evidence="2">The sequence shown here is derived from an EMBL/GenBank/DDBJ whole genome shotgun (WGS) entry which is preliminary data.</text>
</comment>
<dbReference type="Proteomes" id="UP000288805">
    <property type="component" value="Unassembled WGS sequence"/>
</dbReference>
<organism evidence="2 3">
    <name type="scientific">Vitis vinifera</name>
    <name type="common">Grape</name>
    <dbReference type="NCBI Taxonomy" id="29760"/>
    <lineage>
        <taxon>Eukaryota</taxon>
        <taxon>Viridiplantae</taxon>
        <taxon>Streptophyta</taxon>
        <taxon>Embryophyta</taxon>
        <taxon>Tracheophyta</taxon>
        <taxon>Spermatophyta</taxon>
        <taxon>Magnoliopsida</taxon>
        <taxon>eudicotyledons</taxon>
        <taxon>Gunneridae</taxon>
        <taxon>Pentapetalae</taxon>
        <taxon>rosids</taxon>
        <taxon>Vitales</taxon>
        <taxon>Vitaceae</taxon>
        <taxon>Viteae</taxon>
        <taxon>Vitis</taxon>
    </lineage>
</organism>
<feature type="region of interest" description="Disordered" evidence="1">
    <location>
        <begin position="41"/>
        <end position="64"/>
    </location>
</feature>
<evidence type="ECO:0000256" key="1">
    <source>
        <dbReference type="SAM" id="MobiDB-lite"/>
    </source>
</evidence>
<evidence type="ECO:0000313" key="3">
    <source>
        <dbReference type="Proteomes" id="UP000288805"/>
    </source>
</evidence>
<evidence type="ECO:0000313" key="2">
    <source>
        <dbReference type="EMBL" id="RVW38037.1"/>
    </source>
</evidence>